<evidence type="ECO:0000256" key="4">
    <source>
        <dbReference type="ARBA" id="ARBA00013126"/>
    </source>
</evidence>
<feature type="domain" description="Isopropylmalate dehydrogenase-like" evidence="10">
    <location>
        <begin position="73"/>
        <end position="413"/>
    </location>
</feature>
<comment type="cofactor">
    <cofactor evidence="1">
        <name>Mn(2+)</name>
        <dbReference type="ChEBI" id="CHEBI:29035"/>
    </cofactor>
</comment>
<evidence type="ECO:0000256" key="8">
    <source>
        <dbReference type="ARBA" id="ARBA00023211"/>
    </source>
</evidence>
<dbReference type="PROSITE" id="PS00470">
    <property type="entry name" value="IDH_IMDH"/>
    <property type="match status" value="1"/>
</dbReference>
<comment type="caution">
    <text evidence="11">The sequence shown here is derived from an EMBL/GenBank/DDBJ whole genome shotgun (WGS) entry which is preliminary data.</text>
</comment>
<organism evidence="11 12">
    <name type="scientific">Terribacillus saccharophilus</name>
    <dbReference type="NCBI Taxonomy" id="361277"/>
    <lineage>
        <taxon>Bacteria</taxon>
        <taxon>Bacillati</taxon>
        <taxon>Bacillota</taxon>
        <taxon>Bacilli</taxon>
        <taxon>Bacillales</taxon>
        <taxon>Bacillaceae</taxon>
        <taxon>Terribacillus</taxon>
    </lineage>
</organism>
<evidence type="ECO:0000256" key="1">
    <source>
        <dbReference type="ARBA" id="ARBA00001936"/>
    </source>
</evidence>
<evidence type="ECO:0000259" key="10">
    <source>
        <dbReference type="SMART" id="SM01329"/>
    </source>
</evidence>
<keyword evidence="12" id="KW-1185">Reference proteome</keyword>
<evidence type="ECO:0000313" key="12">
    <source>
        <dbReference type="Proteomes" id="UP000216852"/>
    </source>
</evidence>
<evidence type="ECO:0000256" key="7">
    <source>
        <dbReference type="ARBA" id="ARBA00023027"/>
    </source>
</evidence>
<dbReference type="NCBIfam" id="TIGR02089">
    <property type="entry name" value="TTC"/>
    <property type="match status" value="1"/>
</dbReference>
<dbReference type="InterPro" id="IPR025028">
    <property type="entry name" value="DUF3951"/>
</dbReference>
<dbReference type="RefSeq" id="WP_095219825.1">
    <property type="nucleotide sequence ID" value="NZ_NPBJ01000027.1"/>
</dbReference>
<protein>
    <recommendedName>
        <fullName evidence="4">D-malate dehydrogenase (decarboxylating)</fullName>
        <ecNumber evidence="4">1.1.1.83</ecNumber>
    </recommendedName>
</protein>
<dbReference type="PANTHER" id="PTHR43275:SF1">
    <property type="entry name" value="D-MALATE DEHYDROGENASE [DECARBOXYLATING]"/>
    <property type="match status" value="1"/>
</dbReference>
<keyword evidence="6" id="KW-0560">Oxidoreductase</keyword>
<dbReference type="InterPro" id="IPR019818">
    <property type="entry name" value="IsoCit/isopropylmalate_DH_CS"/>
</dbReference>
<keyword evidence="5" id="KW-0479">Metal-binding</keyword>
<dbReference type="PANTHER" id="PTHR43275">
    <property type="entry name" value="D-MALATE DEHYDROGENASE [DECARBOXYLATING]"/>
    <property type="match status" value="1"/>
</dbReference>
<dbReference type="Proteomes" id="UP000216852">
    <property type="component" value="Unassembled WGS sequence"/>
</dbReference>
<evidence type="ECO:0000313" key="11">
    <source>
        <dbReference type="EMBL" id="PAD99054.1"/>
    </source>
</evidence>
<accession>A0ABX4GW15</accession>
<dbReference type="SUPFAM" id="SSF53659">
    <property type="entry name" value="Isocitrate/Isopropylmalate dehydrogenase-like"/>
    <property type="match status" value="1"/>
</dbReference>
<gene>
    <name evidence="11" type="ORF">CHH48_14275</name>
</gene>
<evidence type="ECO:0000256" key="5">
    <source>
        <dbReference type="ARBA" id="ARBA00022723"/>
    </source>
</evidence>
<keyword evidence="7" id="KW-0520">NAD</keyword>
<evidence type="ECO:0000256" key="6">
    <source>
        <dbReference type="ARBA" id="ARBA00023002"/>
    </source>
</evidence>
<keyword evidence="8" id="KW-0464">Manganese</keyword>
<dbReference type="Gene3D" id="3.40.718.10">
    <property type="entry name" value="Isopropylmalate Dehydrogenase"/>
    <property type="match status" value="1"/>
</dbReference>
<evidence type="ECO:0000256" key="2">
    <source>
        <dbReference type="ARBA" id="ARBA00001946"/>
    </source>
</evidence>
<dbReference type="SMART" id="SM01329">
    <property type="entry name" value="Iso_dh"/>
    <property type="match status" value="1"/>
</dbReference>
<dbReference type="NCBIfam" id="NF006048">
    <property type="entry name" value="PRK08194.1"/>
    <property type="match status" value="1"/>
</dbReference>
<comment type="catalytic activity">
    <reaction evidence="9">
        <text>(R)-malate + NAD(+) = pyruvate + CO2 + NADH</text>
        <dbReference type="Rhea" id="RHEA:18365"/>
        <dbReference type="ChEBI" id="CHEBI:15361"/>
        <dbReference type="ChEBI" id="CHEBI:15588"/>
        <dbReference type="ChEBI" id="CHEBI:16526"/>
        <dbReference type="ChEBI" id="CHEBI:57540"/>
        <dbReference type="ChEBI" id="CHEBI:57945"/>
        <dbReference type="EC" id="1.1.1.83"/>
    </reaction>
</comment>
<dbReference type="EMBL" id="NPBJ01000027">
    <property type="protein sequence ID" value="PAD99054.1"/>
    <property type="molecule type" value="Genomic_DNA"/>
</dbReference>
<dbReference type="InterPro" id="IPR011829">
    <property type="entry name" value="TTC_DH"/>
</dbReference>
<dbReference type="InterPro" id="IPR024084">
    <property type="entry name" value="IsoPropMal-DH-like_dom"/>
</dbReference>
<proteinExistence type="inferred from homology"/>
<evidence type="ECO:0000256" key="9">
    <source>
        <dbReference type="ARBA" id="ARBA00049301"/>
    </source>
</evidence>
<sequence>MLFLLIMILSFCVGVVLVLGISFYKLIRHKTVPDNSYTPFDYITSVSQDEFHEEKRENNYRSQTRRRRMKRLKIASLPGDGVGKEVVPAAQTVLKAVSNVHGGMQFDFTEYPWSCEYYLEHNQMMPDDALERLQDADAIFLGAVGNQKLVPDHISLWGMLIKIRREFEQVINIRPAKLLKGITSPLTNPKDFDLLVVRENSEGEYSEVGGRIFRGEDEVAIQNAIFSRRGTERAMRYAFELAAKRRKHVTSATKSNGIVHSMPFWDEVFQAVKSDYPDIESDSQHIDALAAFFVTQPQRFDVIVASNLFGDVLTDIGAAIMGSIGIAPAANINVNGKYPSMFEPVHGSAPDIVGKGIANPIGQIWTAKLMLDHFGEEELGVKLLDIIEDVTAARILTPDLGGKYATEDVTAAIVDRVHKL</sequence>
<dbReference type="EC" id="1.1.1.83" evidence="4"/>
<comment type="similarity">
    <text evidence="3">Belongs to the isocitrate and isopropylmalate dehydrogenases family.</text>
</comment>
<dbReference type="Pfam" id="PF13131">
    <property type="entry name" value="DUF3951"/>
    <property type="match status" value="1"/>
</dbReference>
<evidence type="ECO:0000256" key="3">
    <source>
        <dbReference type="ARBA" id="ARBA00007769"/>
    </source>
</evidence>
<reference evidence="11 12" key="1">
    <citation type="submission" date="2017-07" db="EMBL/GenBank/DDBJ databases">
        <title>Isolation and whole genome analysis of endospore-forming bacteria from heroin.</title>
        <authorList>
            <person name="Kalinowski J."/>
            <person name="Ahrens B."/>
            <person name="Al-Dilaimi A."/>
            <person name="Winkler A."/>
            <person name="Wibberg D."/>
            <person name="Schleenbecker U."/>
            <person name="Ruckert C."/>
            <person name="Wolfel R."/>
            <person name="Grass G."/>
        </authorList>
    </citation>
    <scope>NUCLEOTIDE SEQUENCE [LARGE SCALE GENOMIC DNA]</scope>
    <source>
        <strain evidence="11 12">7517-1</strain>
    </source>
</reference>
<name>A0ABX4GW15_9BACI</name>
<comment type="cofactor">
    <cofactor evidence="2">
        <name>Mg(2+)</name>
        <dbReference type="ChEBI" id="CHEBI:18420"/>
    </cofactor>
</comment>
<dbReference type="InterPro" id="IPR050501">
    <property type="entry name" value="ICDH/IPMDH"/>
</dbReference>
<dbReference type="Pfam" id="PF00180">
    <property type="entry name" value="Iso_dh"/>
    <property type="match status" value="1"/>
</dbReference>